<comment type="similarity">
    <text evidence="1">Belongs to the 2-oxoacid dehydrogenase family.</text>
</comment>
<feature type="region of interest" description="Disordered" evidence="4">
    <location>
        <begin position="275"/>
        <end position="305"/>
    </location>
</feature>
<evidence type="ECO:0000313" key="7">
    <source>
        <dbReference type="EMBL" id="KIM53709.1"/>
    </source>
</evidence>
<dbReference type="PANTHER" id="PTHR23151:SF82">
    <property type="entry name" value="PYRUVATE DEHYDROGENASE COMPLEX PROTEIN X COMPONENT, MITOCHONDRIAL"/>
    <property type="match status" value="1"/>
</dbReference>
<reference evidence="7 8" key="1">
    <citation type="submission" date="2014-04" db="EMBL/GenBank/DDBJ databases">
        <authorList>
            <consortium name="DOE Joint Genome Institute"/>
            <person name="Kuo A."/>
            <person name="Kohler A."/>
            <person name="Nagy L.G."/>
            <person name="Floudas D."/>
            <person name="Copeland A."/>
            <person name="Barry K.W."/>
            <person name="Cichocki N."/>
            <person name="Veneault-Fourrey C."/>
            <person name="LaButti K."/>
            <person name="Lindquist E.A."/>
            <person name="Lipzen A."/>
            <person name="Lundell T."/>
            <person name="Morin E."/>
            <person name="Murat C."/>
            <person name="Sun H."/>
            <person name="Tunlid A."/>
            <person name="Henrissat B."/>
            <person name="Grigoriev I.V."/>
            <person name="Hibbett D.S."/>
            <person name="Martin F."/>
            <person name="Nordberg H.P."/>
            <person name="Cantor M.N."/>
            <person name="Hua S.X."/>
        </authorList>
    </citation>
    <scope>NUCLEOTIDE SEQUENCE [LARGE SCALE GENOMIC DNA]</scope>
    <source>
        <strain evidence="7 8">Foug A</strain>
    </source>
</reference>
<gene>
    <name evidence="7" type="ORF">SCLCIDRAFT_1222573</name>
</gene>
<keyword evidence="2" id="KW-0450">Lipoyl</keyword>
<evidence type="ECO:0000256" key="2">
    <source>
        <dbReference type="ARBA" id="ARBA00022823"/>
    </source>
</evidence>
<dbReference type="GO" id="GO:0004742">
    <property type="term" value="F:dihydrolipoyllysine-residue acetyltransferase activity"/>
    <property type="evidence" value="ECO:0007669"/>
    <property type="project" value="TreeGrafter"/>
</dbReference>
<feature type="compositionally biased region" description="Low complexity" evidence="4">
    <location>
        <begin position="131"/>
        <end position="140"/>
    </location>
</feature>
<dbReference type="InterPro" id="IPR045257">
    <property type="entry name" value="E2/Pdx1"/>
</dbReference>
<evidence type="ECO:0000313" key="8">
    <source>
        <dbReference type="Proteomes" id="UP000053989"/>
    </source>
</evidence>
<evidence type="ECO:0008006" key="9">
    <source>
        <dbReference type="Google" id="ProtNLM"/>
    </source>
</evidence>
<evidence type="ECO:0000259" key="6">
    <source>
        <dbReference type="PROSITE" id="PS51826"/>
    </source>
</evidence>
<dbReference type="HOGENOM" id="CLU_035825_0_0_1"/>
<dbReference type="GO" id="GO:0006086">
    <property type="term" value="P:pyruvate decarboxylation to acetyl-CoA"/>
    <property type="evidence" value="ECO:0007669"/>
    <property type="project" value="InterPro"/>
</dbReference>
<evidence type="ECO:0000256" key="4">
    <source>
        <dbReference type="SAM" id="MobiDB-lite"/>
    </source>
</evidence>
<proteinExistence type="inferred from homology"/>
<dbReference type="GO" id="GO:0045254">
    <property type="term" value="C:pyruvate dehydrogenase complex"/>
    <property type="evidence" value="ECO:0007669"/>
    <property type="project" value="InterPro"/>
</dbReference>
<dbReference type="PROSITE" id="PS51826">
    <property type="entry name" value="PSBD"/>
    <property type="match status" value="1"/>
</dbReference>
<dbReference type="SUPFAM" id="SSF51230">
    <property type="entry name" value="Single hybrid motif"/>
    <property type="match status" value="1"/>
</dbReference>
<dbReference type="PANTHER" id="PTHR23151">
    <property type="entry name" value="DIHYDROLIPOAMIDE ACETYL/SUCCINYL-TRANSFERASE-RELATED"/>
    <property type="match status" value="1"/>
</dbReference>
<dbReference type="InterPro" id="IPR003016">
    <property type="entry name" value="2-oxoA_DH_lipoyl-BS"/>
</dbReference>
<keyword evidence="3" id="KW-0809">Transit peptide</keyword>
<dbReference type="FunFam" id="2.40.50.100:FF:000010">
    <property type="entry name" value="Acetyltransferase component of pyruvate dehydrogenase complex"/>
    <property type="match status" value="1"/>
</dbReference>
<dbReference type="Gene3D" id="4.10.320.10">
    <property type="entry name" value="E3-binding domain"/>
    <property type="match status" value="1"/>
</dbReference>
<dbReference type="OrthoDB" id="537444at2759"/>
<keyword evidence="8" id="KW-1185">Reference proteome</keyword>
<dbReference type="Proteomes" id="UP000053989">
    <property type="component" value="Unassembled WGS sequence"/>
</dbReference>
<evidence type="ECO:0000256" key="3">
    <source>
        <dbReference type="ARBA" id="ARBA00022946"/>
    </source>
</evidence>
<dbReference type="PROSITE" id="PS00189">
    <property type="entry name" value="LIPOYL"/>
    <property type="match status" value="1"/>
</dbReference>
<feature type="domain" description="Peripheral subunit-binding (PSBD)" evidence="6">
    <location>
        <begin position="167"/>
        <end position="205"/>
    </location>
</feature>
<dbReference type="STRING" id="1036808.A0A0C3DBD0"/>
<accession>A0A0C3DBD0</accession>
<dbReference type="Gene3D" id="2.40.50.100">
    <property type="match status" value="1"/>
</dbReference>
<dbReference type="SUPFAM" id="SSF47005">
    <property type="entry name" value="Peripheral subunit-binding domain of 2-oxo acid dehydrogenase complex"/>
    <property type="match status" value="1"/>
</dbReference>
<dbReference type="InterPro" id="IPR004167">
    <property type="entry name" value="PSBD"/>
</dbReference>
<dbReference type="InParanoid" id="A0A0C3DBD0"/>
<sequence>MQAAGFIPALGRSAQCTRILLLHRRWLHQTEARHAITNLEMPAMSPTMTEGGIASWKKKAGESFNTGDVLLEIETDKATIDVEAQDDGVLAKIIAPGGTKNVAVGKIIALLAEEGDDISNLEVPREKAKRSPQSEASPSTASPPLPTPKSELAQEKGSIHYPTHSKPLLPSVLRLLIEHSVTNPEAIKGTGVRQQLTKGDVLAYLGKASSPTGTYSEPKKEVSVPQKIEPTKPLDGAAIRQLIVSGLASRMKPTPPTLLTPLTFDLIIADYLPQTSKPPTLGPRTRSASHAEPKDSTTAYFDGLL</sequence>
<dbReference type="InterPro" id="IPR000089">
    <property type="entry name" value="Biotin_lipoyl"/>
</dbReference>
<organism evidence="7 8">
    <name type="scientific">Scleroderma citrinum Foug A</name>
    <dbReference type="NCBI Taxonomy" id="1036808"/>
    <lineage>
        <taxon>Eukaryota</taxon>
        <taxon>Fungi</taxon>
        <taxon>Dikarya</taxon>
        <taxon>Basidiomycota</taxon>
        <taxon>Agaricomycotina</taxon>
        <taxon>Agaricomycetes</taxon>
        <taxon>Agaricomycetidae</taxon>
        <taxon>Boletales</taxon>
        <taxon>Sclerodermatineae</taxon>
        <taxon>Sclerodermataceae</taxon>
        <taxon>Scleroderma</taxon>
    </lineage>
</organism>
<protein>
    <recommendedName>
        <fullName evidence="9">Lipoyl-binding domain-containing protein</fullName>
    </recommendedName>
</protein>
<dbReference type="AlphaFoldDB" id="A0A0C3DBD0"/>
<evidence type="ECO:0000259" key="5">
    <source>
        <dbReference type="PROSITE" id="PS50968"/>
    </source>
</evidence>
<reference evidence="8" key="2">
    <citation type="submission" date="2015-01" db="EMBL/GenBank/DDBJ databases">
        <title>Evolutionary Origins and Diversification of the Mycorrhizal Mutualists.</title>
        <authorList>
            <consortium name="DOE Joint Genome Institute"/>
            <consortium name="Mycorrhizal Genomics Consortium"/>
            <person name="Kohler A."/>
            <person name="Kuo A."/>
            <person name="Nagy L.G."/>
            <person name="Floudas D."/>
            <person name="Copeland A."/>
            <person name="Barry K.W."/>
            <person name="Cichocki N."/>
            <person name="Veneault-Fourrey C."/>
            <person name="LaButti K."/>
            <person name="Lindquist E.A."/>
            <person name="Lipzen A."/>
            <person name="Lundell T."/>
            <person name="Morin E."/>
            <person name="Murat C."/>
            <person name="Riley R."/>
            <person name="Ohm R."/>
            <person name="Sun H."/>
            <person name="Tunlid A."/>
            <person name="Henrissat B."/>
            <person name="Grigoriev I.V."/>
            <person name="Hibbett D.S."/>
            <person name="Martin F."/>
        </authorList>
    </citation>
    <scope>NUCLEOTIDE SEQUENCE [LARGE SCALE GENOMIC DNA]</scope>
    <source>
        <strain evidence="8">Foug A</strain>
    </source>
</reference>
<feature type="region of interest" description="Disordered" evidence="4">
    <location>
        <begin position="121"/>
        <end position="164"/>
    </location>
</feature>
<dbReference type="CDD" id="cd06849">
    <property type="entry name" value="lipoyl_domain"/>
    <property type="match status" value="1"/>
</dbReference>
<dbReference type="InterPro" id="IPR011053">
    <property type="entry name" value="Single_hybrid_motif"/>
</dbReference>
<name>A0A0C3DBD0_9AGAM</name>
<evidence type="ECO:0000256" key="1">
    <source>
        <dbReference type="ARBA" id="ARBA00007317"/>
    </source>
</evidence>
<dbReference type="PROSITE" id="PS50968">
    <property type="entry name" value="BIOTINYL_LIPOYL"/>
    <property type="match status" value="1"/>
</dbReference>
<dbReference type="InterPro" id="IPR036625">
    <property type="entry name" value="E3-bd_dom_sf"/>
</dbReference>
<dbReference type="EMBL" id="KN822173">
    <property type="protein sequence ID" value="KIM53709.1"/>
    <property type="molecule type" value="Genomic_DNA"/>
</dbReference>
<dbReference type="Pfam" id="PF00364">
    <property type="entry name" value="Biotin_lipoyl"/>
    <property type="match status" value="1"/>
</dbReference>
<feature type="domain" description="Lipoyl-binding" evidence="5">
    <location>
        <begin position="36"/>
        <end position="112"/>
    </location>
</feature>